<dbReference type="KEGG" id="vpo:Kpol_1070p33"/>
<gene>
    <name evidence="13" type="ORF">Kpol_1070p33</name>
</gene>
<dbReference type="PROSITE" id="PS51293">
    <property type="entry name" value="SANT"/>
    <property type="match status" value="1"/>
</dbReference>
<dbReference type="GeneID" id="5544266"/>
<dbReference type="AlphaFoldDB" id="A7TNN3"/>
<keyword evidence="14" id="KW-1185">Reference proteome</keyword>
<evidence type="ECO:0000256" key="8">
    <source>
        <dbReference type="SAM" id="Coils"/>
    </source>
</evidence>
<accession>A7TNN3</accession>
<dbReference type="InterPro" id="IPR017884">
    <property type="entry name" value="SANT_dom"/>
</dbReference>
<keyword evidence="2" id="KW-0863">Zinc-finger</keyword>
<protein>
    <recommendedName>
        <fullName evidence="15">Chromatin structure-remodeling complex protein RSC8</fullName>
    </recommendedName>
</protein>
<evidence type="ECO:0000313" key="14">
    <source>
        <dbReference type="Proteomes" id="UP000000267"/>
    </source>
</evidence>
<dbReference type="HOGENOM" id="CLU_004447_3_2_1"/>
<keyword evidence="5" id="KW-0238">DNA-binding</keyword>
<dbReference type="SMART" id="SM00717">
    <property type="entry name" value="SANT"/>
    <property type="match status" value="1"/>
</dbReference>
<proteinExistence type="predicted"/>
<evidence type="ECO:0000256" key="9">
    <source>
        <dbReference type="SAM" id="MobiDB-lite"/>
    </source>
</evidence>
<dbReference type="OrthoDB" id="118550at2759"/>
<dbReference type="GO" id="GO:0008270">
    <property type="term" value="F:zinc ion binding"/>
    <property type="evidence" value="ECO:0007669"/>
    <property type="project" value="UniProtKB-KW"/>
</dbReference>
<keyword evidence="3" id="KW-0862">Zinc</keyword>
<evidence type="ECO:0000259" key="12">
    <source>
        <dbReference type="PROSITE" id="PS51293"/>
    </source>
</evidence>
<evidence type="ECO:0000259" key="11">
    <source>
        <dbReference type="PROSITE" id="PS50934"/>
    </source>
</evidence>
<evidence type="ECO:0000256" key="1">
    <source>
        <dbReference type="ARBA" id="ARBA00022723"/>
    </source>
</evidence>
<keyword evidence="6" id="KW-0804">Transcription</keyword>
<organism evidence="14">
    <name type="scientific">Vanderwaltozyma polyspora (strain ATCC 22028 / DSM 70294 / BCRC 21397 / CBS 2163 / NBRC 10782 / NRRL Y-8283 / UCD 57-17)</name>
    <name type="common">Kluyveromyces polysporus</name>
    <dbReference type="NCBI Taxonomy" id="436907"/>
    <lineage>
        <taxon>Eukaryota</taxon>
        <taxon>Fungi</taxon>
        <taxon>Dikarya</taxon>
        <taxon>Ascomycota</taxon>
        <taxon>Saccharomycotina</taxon>
        <taxon>Saccharomycetes</taxon>
        <taxon>Saccharomycetales</taxon>
        <taxon>Saccharomycetaceae</taxon>
        <taxon>Vanderwaltozyma</taxon>
    </lineage>
</organism>
<dbReference type="FunFam" id="1.10.10.60:FF:000014">
    <property type="entry name" value="SWI/SNF complex subunit SMARCC2 isoform C"/>
    <property type="match status" value="1"/>
</dbReference>
<dbReference type="SMART" id="SM00291">
    <property type="entry name" value="ZnF_ZZ"/>
    <property type="match status" value="1"/>
</dbReference>
<dbReference type="InterPro" id="IPR036388">
    <property type="entry name" value="WH-like_DNA-bd_sf"/>
</dbReference>
<keyword evidence="4" id="KW-0805">Transcription regulation</keyword>
<dbReference type="InterPro" id="IPR007526">
    <property type="entry name" value="SWIRM"/>
</dbReference>
<evidence type="ECO:0000256" key="3">
    <source>
        <dbReference type="ARBA" id="ARBA00022833"/>
    </source>
</evidence>
<dbReference type="PhylomeDB" id="A7TNN3"/>
<dbReference type="PROSITE" id="PS50090">
    <property type="entry name" value="MYB_LIKE"/>
    <property type="match status" value="1"/>
</dbReference>
<dbReference type="PANTHER" id="PTHR12802">
    <property type="entry name" value="SWI/SNF COMPLEX-RELATED"/>
    <property type="match status" value="1"/>
</dbReference>
<dbReference type="InterPro" id="IPR001005">
    <property type="entry name" value="SANT/Myb"/>
</dbReference>
<dbReference type="RefSeq" id="XP_001644008.1">
    <property type="nucleotide sequence ID" value="XM_001643958.1"/>
</dbReference>
<evidence type="ECO:0000256" key="6">
    <source>
        <dbReference type="ARBA" id="ARBA00023163"/>
    </source>
</evidence>
<dbReference type="STRING" id="436907.A7TNN3"/>
<dbReference type="Proteomes" id="UP000000267">
    <property type="component" value="Unassembled WGS sequence"/>
</dbReference>
<reference evidence="13 14" key="1">
    <citation type="journal article" date="2007" name="Proc. Natl. Acad. Sci. U.S.A.">
        <title>Independent sorting-out of thousands of duplicated gene pairs in two yeast species descended from a whole-genome duplication.</title>
        <authorList>
            <person name="Scannell D.R."/>
            <person name="Frank A.C."/>
            <person name="Conant G.C."/>
            <person name="Byrne K.P."/>
            <person name="Woolfit M."/>
            <person name="Wolfe K.H."/>
        </authorList>
    </citation>
    <scope>NUCLEOTIDE SEQUENCE [LARGE SCALE GENOMIC DNA]</scope>
    <source>
        <strain evidence="14">ATCC 22028 / DSM 70294 / BCRC 21397 / CBS 2163 / NBRC 10782 / NRRL Y-8283 / UCD 57-17</strain>
    </source>
</reference>
<dbReference type="GO" id="GO:0006303">
    <property type="term" value="P:double-strand break repair via nonhomologous end joining"/>
    <property type="evidence" value="ECO:0007669"/>
    <property type="project" value="EnsemblFungi"/>
</dbReference>
<feature type="coiled-coil region" evidence="8">
    <location>
        <begin position="448"/>
        <end position="475"/>
    </location>
</feature>
<dbReference type="Pfam" id="PF00249">
    <property type="entry name" value="Myb_DNA-binding"/>
    <property type="match status" value="1"/>
</dbReference>
<dbReference type="GO" id="GO:0042393">
    <property type="term" value="F:histone binding"/>
    <property type="evidence" value="ECO:0007669"/>
    <property type="project" value="TreeGrafter"/>
</dbReference>
<feature type="domain" description="SANT" evidence="12">
    <location>
        <begin position="324"/>
        <end position="375"/>
    </location>
</feature>
<dbReference type="Pfam" id="PF00569">
    <property type="entry name" value="ZZ"/>
    <property type="match status" value="1"/>
</dbReference>
<feature type="region of interest" description="Disordered" evidence="9">
    <location>
        <begin position="1"/>
        <end position="56"/>
    </location>
</feature>
<evidence type="ECO:0008006" key="15">
    <source>
        <dbReference type="Google" id="ProtNLM"/>
    </source>
</evidence>
<dbReference type="SUPFAM" id="SSF46689">
    <property type="entry name" value="Homeodomain-like"/>
    <property type="match status" value="2"/>
</dbReference>
<evidence type="ECO:0000259" key="10">
    <source>
        <dbReference type="PROSITE" id="PS50090"/>
    </source>
</evidence>
<dbReference type="GO" id="GO:0016514">
    <property type="term" value="C:SWI/SNF complex"/>
    <property type="evidence" value="ECO:0007669"/>
    <property type="project" value="TreeGrafter"/>
</dbReference>
<evidence type="ECO:0000256" key="5">
    <source>
        <dbReference type="ARBA" id="ARBA00023125"/>
    </source>
</evidence>
<feature type="domain" description="Myb-like" evidence="10">
    <location>
        <begin position="321"/>
        <end position="371"/>
    </location>
</feature>
<keyword evidence="7" id="KW-0539">Nucleus</keyword>
<dbReference type="GO" id="GO:0006368">
    <property type="term" value="P:transcription elongation by RNA polymerase II"/>
    <property type="evidence" value="ECO:0007669"/>
    <property type="project" value="EnsemblFungi"/>
</dbReference>
<dbReference type="Gene3D" id="1.10.10.10">
    <property type="entry name" value="Winged helix-like DNA-binding domain superfamily/Winged helix DNA-binding domain"/>
    <property type="match status" value="1"/>
</dbReference>
<dbReference type="FunCoup" id="A7TNN3">
    <property type="interactions" value="639"/>
</dbReference>
<name>A7TNN3_VANPO</name>
<dbReference type="OMA" id="ISHINDD"/>
<feature type="domain" description="SWIRM" evidence="11">
    <location>
        <begin position="84"/>
        <end position="181"/>
    </location>
</feature>
<dbReference type="PANTHER" id="PTHR12802:SF150">
    <property type="entry name" value="CHROMATIN STRUCTURE-REMODELING COMPLEX PROTEIN RSC8"/>
    <property type="match status" value="1"/>
</dbReference>
<dbReference type="InterPro" id="IPR009057">
    <property type="entry name" value="Homeodomain-like_sf"/>
</dbReference>
<evidence type="ECO:0000313" key="13">
    <source>
        <dbReference type="EMBL" id="EDO16150.1"/>
    </source>
</evidence>
<dbReference type="GO" id="GO:0045893">
    <property type="term" value="P:positive regulation of DNA-templated transcription"/>
    <property type="evidence" value="ECO:0007669"/>
    <property type="project" value="TreeGrafter"/>
</dbReference>
<dbReference type="GO" id="GO:0016586">
    <property type="term" value="C:RSC-type complex"/>
    <property type="evidence" value="ECO:0007669"/>
    <property type="project" value="EnsemblFungi"/>
</dbReference>
<dbReference type="eggNOG" id="KOG1279">
    <property type="taxonomic scope" value="Eukaryota"/>
</dbReference>
<feature type="compositionally biased region" description="Polar residues" evidence="9">
    <location>
        <begin position="1"/>
        <end position="39"/>
    </location>
</feature>
<feature type="region of interest" description="Disordered" evidence="9">
    <location>
        <begin position="202"/>
        <end position="224"/>
    </location>
</feature>
<dbReference type="InParanoid" id="A7TNN3"/>
<keyword evidence="8" id="KW-0175">Coiled coil</keyword>
<evidence type="ECO:0000256" key="7">
    <source>
        <dbReference type="ARBA" id="ARBA00023242"/>
    </source>
</evidence>
<dbReference type="FunFam" id="1.10.10.10:FF:000020">
    <property type="entry name" value="SWI/SNF complex subunit SMARCC2 isoform c"/>
    <property type="match status" value="1"/>
</dbReference>
<dbReference type="CDD" id="cd00167">
    <property type="entry name" value="SANT"/>
    <property type="match status" value="1"/>
</dbReference>
<dbReference type="InterPro" id="IPR041984">
    <property type="entry name" value="Rsc8/Ssr1/Ssr2_ZZ"/>
</dbReference>
<dbReference type="Pfam" id="PF04433">
    <property type="entry name" value="SWIRM"/>
    <property type="match status" value="1"/>
</dbReference>
<dbReference type="Gene3D" id="1.10.10.60">
    <property type="entry name" value="Homeodomain-like"/>
    <property type="match status" value="1"/>
</dbReference>
<dbReference type="InterPro" id="IPR000433">
    <property type="entry name" value="Znf_ZZ"/>
</dbReference>
<dbReference type="GO" id="GO:0003677">
    <property type="term" value="F:DNA binding"/>
    <property type="evidence" value="ECO:0007669"/>
    <property type="project" value="UniProtKB-KW"/>
</dbReference>
<dbReference type="EMBL" id="DS480432">
    <property type="protein sequence ID" value="EDO16150.1"/>
    <property type="molecule type" value="Genomic_DNA"/>
</dbReference>
<dbReference type="PROSITE" id="PS50934">
    <property type="entry name" value="SWIRM"/>
    <property type="match status" value="1"/>
</dbReference>
<sequence length="550" mass="62932">MSSENQPADQSASLNPATSKESSVSASTGAPKPSTSASVSEPPLLPHLQQQQQQQDALKINYEEEAKKLEDKALRFLAKQSHPVVVPKFASWFDFNQIHEIEKKSLPDFFNDSSRFKTQKVYRDARNFMINSYRLSPFEYLTMTAVRRNIAMDVASINKIHEFLEKWGLINYQIDPRSKPSLVGPSFTGHFQLILDTPQGLKPNVPTKIMEPPAMKDDDEDDLDDEDVDMESNTDQYPHNLLLRKSVYDSTNDFNALSTREKISRQIEKTFICHTCGIDSVIVQYHNLRSRDANICSNCYEKGHFGSKFVDSDFMKVETNKRFLSANEWSDQEIVLLLEGLEMYADDWSKISEHVGTKAVEQCIEKYITLPMDEAKINEIISTKKNNRKTDINSSEEEVAKIVSATINSLLNQMDMIRSKEENSSSDKYIEETKIVVDELTKLAIAKLDSKFTKLRELEKKLQRSQEKYYKESEDLSNDRIMLSKQISHINDDLSKLAHNKKVVLVSDPNTQVKLIDTDEIIESNKLEQKIKETTVEPLSKSDAYKSLIL</sequence>
<keyword evidence="1" id="KW-0479">Metal-binding</keyword>
<evidence type="ECO:0000256" key="4">
    <source>
        <dbReference type="ARBA" id="ARBA00023015"/>
    </source>
</evidence>
<dbReference type="CDD" id="cd02336">
    <property type="entry name" value="ZZ_RSC8"/>
    <property type="match status" value="1"/>
</dbReference>
<dbReference type="GO" id="GO:0006337">
    <property type="term" value="P:nucleosome disassembly"/>
    <property type="evidence" value="ECO:0007669"/>
    <property type="project" value="EnsemblFungi"/>
</dbReference>
<evidence type="ECO:0000256" key="2">
    <source>
        <dbReference type="ARBA" id="ARBA00022771"/>
    </source>
</evidence>